<dbReference type="Pfam" id="PF26224">
    <property type="entry name" value="DUF8050"/>
    <property type="match status" value="1"/>
</dbReference>
<evidence type="ECO:0000313" key="3">
    <source>
        <dbReference type="EMBL" id="SEO89755.1"/>
    </source>
</evidence>
<organism evidence="3 4">
    <name type="scientific">Halorientalis persicus</name>
    <dbReference type="NCBI Taxonomy" id="1367881"/>
    <lineage>
        <taxon>Archaea</taxon>
        <taxon>Methanobacteriati</taxon>
        <taxon>Methanobacteriota</taxon>
        <taxon>Stenosarchaea group</taxon>
        <taxon>Halobacteria</taxon>
        <taxon>Halobacteriales</taxon>
        <taxon>Haloarculaceae</taxon>
        <taxon>Halorientalis</taxon>
    </lineage>
</organism>
<accession>A0A1H8TG23</accession>
<feature type="domain" description="DUF8050" evidence="2">
    <location>
        <begin position="9"/>
        <end position="159"/>
    </location>
</feature>
<dbReference type="InterPro" id="IPR026436">
    <property type="entry name" value="CHP04206"/>
</dbReference>
<feature type="transmembrane region" description="Helical" evidence="1">
    <location>
        <begin position="135"/>
        <end position="153"/>
    </location>
</feature>
<reference evidence="4" key="1">
    <citation type="submission" date="2016-10" db="EMBL/GenBank/DDBJ databases">
        <authorList>
            <person name="Varghese N."/>
            <person name="Submissions S."/>
        </authorList>
    </citation>
    <scope>NUCLEOTIDE SEQUENCE [LARGE SCALE GENOMIC DNA]</scope>
    <source>
        <strain evidence="4">IBRC-M 10043</strain>
    </source>
</reference>
<keyword evidence="1" id="KW-0472">Membrane</keyword>
<keyword evidence="1" id="KW-1133">Transmembrane helix</keyword>
<feature type="transmembrane region" description="Helical" evidence="1">
    <location>
        <begin position="41"/>
        <end position="63"/>
    </location>
</feature>
<feature type="transmembrane region" description="Helical" evidence="1">
    <location>
        <begin position="16"/>
        <end position="34"/>
    </location>
</feature>
<sequence>MVGRSGPDESDTRQRLHRVLVAVAVALLPWTVVFTRQYVDLFFSFGLVPLGPSGLTPITDFYFRHTAGLPGYLNAWGLGALLFAVGLANALFGLMSERLGLSLREDPRVTAAMYVFAGLGQLVFAVGFLRRPAGYVAVPFGTVLLWGLVWRYYRRDLAAVFEYRG</sequence>
<dbReference type="Proteomes" id="UP000198775">
    <property type="component" value="Unassembled WGS sequence"/>
</dbReference>
<keyword evidence="1" id="KW-0812">Transmembrane</keyword>
<proteinExistence type="predicted"/>
<dbReference type="NCBIfam" id="TIGR04206">
    <property type="entry name" value="near_ArtA"/>
    <property type="match status" value="1"/>
</dbReference>
<feature type="transmembrane region" description="Helical" evidence="1">
    <location>
        <begin position="75"/>
        <end position="96"/>
    </location>
</feature>
<dbReference type="AlphaFoldDB" id="A0A1H8TG23"/>
<evidence type="ECO:0000259" key="2">
    <source>
        <dbReference type="Pfam" id="PF26224"/>
    </source>
</evidence>
<evidence type="ECO:0000313" key="4">
    <source>
        <dbReference type="Proteomes" id="UP000198775"/>
    </source>
</evidence>
<dbReference type="RefSeq" id="WP_092662896.1">
    <property type="nucleotide sequence ID" value="NZ_FOCX01000022.1"/>
</dbReference>
<protein>
    <submittedName>
        <fullName evidence="3">TIGR04206 family protein</fullName>
    </submittedName>
</protein>
<keyword evidence="4" id="KW-1185">Reference proteome</keyword>
<name>A0A1H8TG23_9EURY</name>
<dbReference type="EMBL" id="FOCX01000022">
    <property type="protein sequence ID" value="SEO89755.1"/>
    <property type="molecule type" value="Genomic_DNA"/>
</dbReference>
<evidence type="ECO:0000256" key="1">
    <source>
        <dbReference type="SAM" id="Phobius"/>
    </source>
</evidence>
<dbReference type="OrthoDB" id="214467at2157"/>
<dbReference type="InterPro" id="IPR058363">
    <property type="entry name" value="DUF8050"/>
</dbReference>
<feature type="transmembrane region" description="Helical" evidence="1">
    <location>
        <begin position="108"/>
        <end position="129"/>
    </location>
</feature>
<gene>
    <name evidence="3" type="ORF">SAMN05216388_102243</name>
</gene>